<dbReference type="InterPro" id="IPR005123">
    <property type="entry name" value="Oxoglu/Fe-dep_dioxygenase_dom"/>
</dbReference>
<organism evidence="7">
    <name type="scientific">Fagus sylvatica</name>
    <name type="common">Beechnut</name>
    <dbReference type="NCBI Taxonomy" id="28930"/>
    <lineage>
        <taxon>Eukaryota</taxon>
        <taxon>Viridiplantae</taxon>
        <taxon>Streptophyta</taxon>
        <taxon>Embryophyta</taxon>
        <taxon>Tracheophyta</taxon>
        <taxon>Spermatophyta</taxon>
        <taxon>Magnoliopsida</taxon>
        <taxon>eudicotyledons</taxon>
        <taxon>Gunneridae</taxon>
        <taxon>Pentapetalae</taxon>
        <taxon>rosids</taxon>
        <taxon>fabids</taxon>
        <taxon>Fagales</taxon>
        <taxon>Fagaceae</taxon>
        <taxon>Fagus</taxon>
    </lineage>
</organism>
<dbReference type="AlphaFoldDB" id="A0A2N9IER9"/>
<dbReference type="Pfam" id="PF03171">
    <property type="entry name" value="2OG-FeII_Oxy"/>
    <property type="match status" value="1"/>
</dbReference>
<dbReference type="Pfam" id="PF14226">
    <property type="entry name" value="DIOX_N"/>
    <property type="match status" value="1"/>
</dbReference>
<feature type="domain" description="Fe2OG dioxygenase" evidence="6">
    <location>
        <begin position="191"/>
        <end position="291"/>
    </location>
</feature>
<keyword evidence="2 5" id="KW-0479">Metal-binding</keyword>
<dbReference type="PROSITE" id="PS51471">
    <property type="entry name" value="FE2OG_OXY"/>
    <property type="match status" value="1"/>
</dbReference>
<dbReference type="InterPro" id="IPR044861">
    <property type="entry name" value="IPNS-like_FE2OG_OXY"/>
</dbReference>
<comment type="similarity">
    <text evidence="1 5">Belongs to the iron/ascorbate-dependent oxidoreductase family.</text>
</comment>
<accession>A0A2N9IER9</accession>
<reference evidence="7" key="1">
    <citation type="submission" date="2018-02" db="EMBL/GenBank/DDBJ databases">
        <authorList>
            <person name="Cohen D.B."/>
            <person name="Kent A.D."/>
        </authorList>
    </citation>
    <scope>NUCLEOTIDE SEQUENCE</scope>
</reference>
<evidence type="ECO:0000256" key="1">
    <source>
        <dbReference type="ARBA" id="ARBA00008056"/>
    </source>
</evidence>
<protein>
    <recommendedName>
        <fullName evidence="6">Fe2OG dioxygenase domain-containing protein</fullName>
    </recommendedName>
</protein>
<evidence type="ECO:0000256" key="2">
    <source>
        <dbReference type="ARBA" id="ARBA00022723"/>
    </source>
</evidence>
<evidence type="ECO:0000256" key="4">
    <source>
        <dbReference type="ARBA" id="ARBA00023004"/>
    </source>
</evidence>
<dbReference type="EMBL" id="OIVN01005556">
    <property type="protein sequence ID" value="SPD22968.1"/>
    <property type="molecule type" value="Genomic_DNA"/>
</dbReference>
<keyword evidence="5" id="KW-0560">Oxidoreductase</keyword>
<dbReference type="InterPro" id="IPR027443">
    <property type="entry name" value="IPNS-like_sf"/>
</dbReference>
<sequence>METMDQKKLHSSWPNVQYVPDSFVHPPEKRPGKLVFPTCETIPIIDLEGHDRIHVIQNVLNASKEFGFFQVINHGVSKNLLDDAMGVFKEFHAMPAKDKASECSKDPNRSCKFYTSSENYKKEEFHYWRDALTHPCHTLEEYMQFWPEKPFRYREVAGEYVAELRNLAEKILEMVCEGLGLATNHFSGGLSGNPVLLVNHYPPCPNPSLTLGLAKHRDPSLITILLQEEINGLQVFKDDEWIRVEPLPHALVVNVGYVLQIISNGKLKGAEHRAVTNSSVARTSAAFFIYPSNDNIIEPAKALTNACNPPLYRPMQFQDFLRVFLSRAANSEEVQKLISSKHN</sequence>
<evidence type="ECO:0000256" key="3">
    <source>
        <dbReference type="ARBA" id="ARBA00022896"/>
    </source>
</evidence>
<dbReference type="InterPro" id="IPR026992">
    <property type="entry name" value="DIOX_N"/>
</dbReference>
<dbReference type="PANTHER" id="PTHR47991">
    <property type="entry name" value="OXOGLUTARATE/IRON-DEPENDENT DIOXYGENASE"/>
    <property type="match status" value="1"/>
</dbReference>
<proteinExistence type="inferred from homology"/>
<gene>
    <name evidence="7" type="ORF">FSB_LOCUS50850</name>
</gene>
<dbReference type="SUPFAM" id="SSF51197">
    <property type="entry name" value="Clavaminate synthase-like"/>
    <property type="match status" value="1"/>
</dbReference>
<dbReference type="FunFam" id="2.60.120.330:FF:000136">
    <property type="entry name" value="Uncharacterized protein"/>
    <property type="match status" value="1"/>
</dbReference>
<keyword evidence="4 5" id="KW-0408">Iron</keyword>
<keyword evidence="3" id="KW-0847">Vitamin C</keyword>
<evidence type="ECO:0000256" key="5">
    <source>
        <dbReference type="RuleBase" id="RU003682"/>
    </source>
</evidence>
<dbReference type="InterPro" id="IPR050295">
    <property type="entry name" value="Plant_2OG-oxidoreductases"/>
</dbReference>
<name>A0A2N9IER9_FAGSY</name>
<dbReference type="GO" id="GO:0031418">
    <property type="term" value="F:L-ascorbic acid binding"/>
    <property type="evidence" value="ECO:0007669"/>
    <property type="project" value="UniProtKB-KW"/>
</dbReference>
<dbReference type="Gene3D" id="2.60.120.330">
    <property type="entry name" value="B-lactam Antibiotic, Isopenicillin N Synthase, Chain"/>
    <property type="match status" value="1"/>
</dbReference>
<dbReference type="GO" id="GO:0016491">
    <property type="term" value="F:oxidoreductase activity"/>
    <property type="evidence" value="ECO:0007669"/>
    <property type="project" value="UniProtKB-KW"/>
</dbReference>
<evidence type="ECO:0000259" key="6">
    <source>
        <dbReference type="PROSITE" id="PS51471"/>
    </source>
</evidence>
<evidence type="ECO:0000313" key="7">
    <source>
        <dbReference type="EMBL" id="SPD22968.1"/>
    </source>
</evidence>
<dbReference type="GO" id="GO:0046872">
    <property type="term" value="F:metal ion binding"/>
    <property type="evidence" value="ECO:0007669"/>
    <property type="project" value="UniProtKB-KW"/>
</dbReference>